<organism evidence="1 2">
    <name type="scientific">Eumeta variegata</name>
    <name type="common">Bagworm moth</name>
    <name type="synonym">Eumeta japonica</name>
    <dbReference type="NCBI Taxonomy" id="151549"/>
    <lineage>
        <taxon>Eukaryota</taxon>
        <taxon>Metazoa</taxon>
        <taxon>Ecdysozoa</taxon>
        <taxon>Arthropoda</taxon>
        <taxon>Hexapoda</taxon>
        <taxon>Insecta</taxon>
        <taxon>Pterygota</taxon>
        <taxon>Neoptera</taxon>
        <taxon>Endopterygota</taxon>
        <taxon>Lepidoptera</taxon>
        <taxon>Glossata</taxon>
        <taxon>Ditrysia</taxon>
        <taxon>Tineoidea</taxon>
        <taxon>Psychidae</taxon>
        <taxon>Oiketicinae</taxon>
        <taxon>Eumeta</taxon>
    </lineage>
</organism>
<comment type="caution">
    <text evidence="1">The sequence shown here is derived from an EMBL/GenBank/DDBJ whole genome shotgun (WGS) entry which is preliminary data.</text>
</comment>
<dbReference type="Proteomes" id="UP000299102">
    <property type="component" value="Unassembled WGS sequence"/>
</dbReference>
<evidence type="ECO:0000313" key="1">
    <source>
        <dbReference type="EMBL" id="GBP56517.1"/>
    </source>
</evidence>
<dbReference type="EMBL" id="BGZK01000694">
    <property type="protein sequence ID" value="GBP56517.1"/>
    <property type="molecule type" value="Genomic_DNA"/>
</dbReference>
<sequence>MMYEERPESVFENAVLYTLPGRWRARIVYFPVPPAWTSNYFLHFNIDQPRCFGFTFDFDPSLIHNFGFGSVFDSDSGPAHDSTSYRADKSDFVVDHSFDLDRSRGVNPNIKIKHKLLTVKSPSTTTLGRLAHGSITISKHTTLYNTRDHKTAILFDRNTHDLDYREERAAKRPARPLSTRLRRNYCDTEFGLEAQAIHADRVRVGGCDNFGHRCSNDIAHRRSGYVLIVSCDLSQRPNPHLFRTRVPYVPTRNKYIAHSRL</sequence>
<accession>A0A4C1X2H2</accession>
<name>A0A4C1X2H2_EUMVA</name>
<dbReference type="AlphaFoldDB" id="A0A4C1X2H2"/>
<reference evidence="1 2" key="1">
    <citation type="journal article" date="2019" name="Commun. Biol.">
        <title>The bagworm genome reveals a unique fibroin gene that provides high tensile strength.</title>
        <authorList>
            <person name="Kono N."/>
            <person name="Nakamura H."/>
            <person name="Ohtoshi R."/>
            <person name="Tomita M."/>
            <person name="Numata K."/>
            <person name="Arakawa K."/>
        </authorList>
    </citation>
    <scope>NUCLEOTIDE SEQUENCE [LARGE SCALE GENOMIC DNA]</scope>
</reference>
<keyword evidence="2" id="KW-1185">Reference proteome</keyword>
<gene>
    <name evidence="1" type="ORF">EVAR_42711_1</name>
</gene>
<evidence type="ECO:0000313" key="2">
    <source>
        <dbReference type="Proteomes" id="UP000299102"/>
    </source>
</evidence>
<protein>
    <submittedName>
        <fullName evidence="1">Uncharacterized protein</fullName>
    </submittedName>
</protein>
<proteinExistence type="predicted"/>